<dbReference type="EMBL" id="JACWFH010000008">
    <property type="protein sequence ID" value="MBY0096609.1"/>
    <property type="molecule type" value="Genomic_DNA"/>
</dbReference>
<evidence type="ECO:0000313" key="1">
    <source>
        <dbReference type="EMBL" id="MBY0096609.1"/>
    </source>
</evidence>
<dbReference type="PANTHER" id="PTHR34817:SF2">
    <property type="entry name" value="NUCLEOTIDYLTRANSFERASE"/>
    <property type="match status" value="1"/>
</dbReference>
<evidence type="ECO:0000313" key="2">
    <source>
        <dbReference type="Proteomes" id="UP000769780"/>
    </source>
</evidence>
<gene>
    <name evidence="1" type="ORF">H0185_07295</name>
</gene>
<comment type="caution">
    <text evidence="1">The sequence shown here is derived from an EMBL/GenBank/DDBJ whole genome shotgun (WGS) entry which is preliminary data.</text>
</comment>
<protein>
    <submittedName>
        <fullName evidence="1">Nucleotidyltransferase domain-containing protein</fullName>
    </submittedName>
</protein>
<dbReference type="RefSeq" id="WP_221872613.1">
    <property type="nucleotide sequence ID" value="NZ_JACWFH010000008.1"/>
</dbReference>
<reference evidence="1 2" key="1">
    <citation type="submission" date="2020-07" db="EMBL/GenBank/DDBJ databases">
        <title>Fungal Genomes of the International Space Station.</title>
        <authorList>
            <person name="Seuylemezian A."/>
            <person name="Singh N.K."/>
            <person name="Wood J."/>
            <person name="Venkateswaran K."/>
        </authorList>
    </citation>
    <scope>NUCLEOTIDE SEQUENCE [LARGE SCALE GENOMIC DNA]</scope>
    <source>
        <strain evidence="1 2">PL-B2</strain>
    </source>
</reference>
<dbReference type="Proteomes" id="UP000769780">
    <property type="component" value="Unassembled WGS sequence"/>
</dbReference>
<organism evidence="1 2">
    <name type="scientific">Mesobacillus maritimus</name>
    <dbReference type="NCBI Taxonomy" id="1643336"/>
    <lineage>
        <taxon>Bacteria</taxon>
        <taxon>Bacillati</taxon>
        <taxon>Bacillota</taxon>
        <taxon>Bacilli</taxon>
        <taxon>Bacillales</taxon>
        <taxon>Bacillaceae</taxon>
        <taxon>Mesobacillus</taxon>
    </lineage>
</organism>
<proteinExistence type="predicted"/>
<accession>A0ABS7K2Y8</accession>
<name>A0ABS7K2Y8_9BACI</name>
<dbReference type="Pfam" id="PF10127">
    <property type="entry name" value="RlaP"/>
    <property type="match status" value="1"/>
</dbReference>
<keyword evidence="2" id="KW-1185">Reference proteome</keyword>
<sequence length="252" mass="29565">MEDWLEQIETEYEIEILFACEVGSRAWGYDSVSSDQDIRFIYKHRDTRKYFSLDLPLQVITVKSPYDAQGWDIQKAFHLQRKSNPNLFEWSFSPNVYKNKSEFQRKLQHIVETGYSSYSLGMHYLNLAKRIFKDTDINKFTNQEQKHLLYCLRSLMIVKGLTHSSTVSRQLIPTEENIKMIGSVSEQRVYLKLINAKRKDELIVAEDRKIAHSLIEQLICDYSSEISALAKGTNLTKPLNEWLWDILGLWGE</sequence>
<dbReference type="PANTHER" id="PTHR34817">
    <property type="entry name" value="NUCLEOTIDYLTRANSFERASE"/>
    <property type="match status" value="1"/>
</dbReference>
<dbReference type="InterPro" id="IPR018775">
    <property type="entry name" value="RlaP"/>
</dbReference>